<dbReference type="Gene3D" id="3.80.10.10">
    <property type="entry name" value="Ribonuclease Inhibitor"/>
    <property type="match status" value="1"/>
</dbReference>
<evidence type="ECO:0000313" key="1">
    <source>
        <dbReference type="EMBL" id="RIA96738.1"/>
    </source>
</evidence>
<dbReference type="InterPro" id="IPR032675">
    <property type="entry name" value="LRR_dom_sf"/>
</dbReference>
<dbReference type="EMBL" id="QKYT01000039">
    <property type="protein sequence ID" value="RIA96738.1"/>
    <property type="molecule type" value="Genomic_DNA"/>
</dbReference>
<organism evidence="1 2">
    <name type="scientific">Glomus cerebriforme</name>
    <dbReference type="NCBI Taxonomy" id="658196"/>
    <lineage>
        <taxon>Eukaryota</taxon>
        <taxon>Fungi</taxon>
        <taxon>Fungi incertae sedis</taxon>
        <taxon>Mucoromycota</taxon>
        <taxon>Glomeromycotina</taxon>
        <taxon>Glomeromycetes</taxon>
        <taxon>Glomerales</taxon>
        <taxon>Glomeraceae</taxon>
        <taxon>Glomus</taxon>
    </lineage>
</organism>
<dbReference type="SUPFAM" id="SSF52047">
    <property type="entry name" value="RNI-like"/>
    <property type="match status" value="1"/>
</dbReference>
<protein>
    <recommendedName>
        <fullName evidence="3">F-box domain-containing protein</fullName>
    </recommendedName>
</protein>
<keyword evidence="2" id="KW-1185">Reference proteome</keyword>
<reference evidence="1 2" key="1">
    <citation type="submission" date="2018-06" db="EMBL/GenBank/DDBJ databases">
        <title>Comparative genomics reveals the genomic features of Rhizophagus irregularis, R. cerebriforme, R. diaphanum and Gigaspora rosea, and their symbiotic lifestyle signature.</title>
        <authorList>
            <person name="Morin E."/>
            <person name="San Clemente H."/>
            <person name="Chen E.C.H."/>
            <person name="De La Providencia I."/>
            <person name="Hainaut M."/>
            <person name="Kuo A."/>
            <person name="Kohler A."/>
            <person name="Murat C."/>
            <person name="Tang N."/>
            <person name="Roy S."/>
            <person name="Loubradou J."/>
            <person name="Henrissat B."/>
            <person name="Grigoriev I.V."/>
            <person name="Corradi N."/>
            <person name="Roux C."/>
            <person name="Martin F.M."/>
        </authorList>
    </citation>
    <scope>NUCLEOTIDE SEQUENCE [LARGE SCALE GENOMIC DNA]</scope>
    <source>
        <strain evidence="1 2">DAOM 227022</strain>
    </source>
</reference>
<accession>A0A397TF24</accession>
<evidence type="ECO:0008006" key="3">
    <source>
        <dbReference type="Google" id="ProtNLM"/>
    </source>
</evidence>
<sequence>MYRLNVDCLVLIFNELRDKCSLYSCLLVNRKWCNLVVPILWNNYSWCNVDEDESIFFDTILSWLPSPSRQLLSDNYIILPQKVHSEPPLFNYISFCKFPENEAIKRIMEMVLDFNSYDKRKRDLLEQEIYKLFVSQCKNAKELCWTSSQPLSLFPGASTCFSRLRNLFIDLDCINSNALYEMAKICRYLNTLIIYNCPQDLPELIFLIDAQRNLKNVNIYGSTIRKGSYRELSKALARRCNTINHLHLGSVRVNPPSLSLVDQTQISIFNNETYDNIKEFQQYLSILEFPDLQSLNVTGFSYFNELAMLIQKTNGKISRISINSTNITTDRNVEILIKAIASNCPNLEVLHINLDLKDFIHIISLLLNCKNLVEIRLNNSTFVYNGYYVGNELLDILAKFSPMSLTNITISDEWGCSVSALSRFFECFRTRPLYYFHITFKGFRHYITKDHVDIVKKYIYEGVVKYSNICSYH</sequence>
<proteinExistence type="predicted"/>
<evidence type="ECO:0000313" key="2">
    <source>
        <dbReference type="Proteomes" id="UP000265703"/>
    </source>
</evidence>
<gene>
    <name evidence="1" type="ORF">C1645_754178</name>
</gene>
<dbReference type="Proteomes" id="UP000265703">
    <property type="component" value="Unassembled WGS sequence"/>
</dbReference>
<dbReference type="OrthoDB" id="2327727at2759"/>
<dbReference type="AlphaFoldDB" id="A0A397TF24"/>
<name>A0A397TF24_9GLOM</name>
<comment type="caution">
    <text evidence="1">The sequence shown here is derived from an EMBL/GenBank/DDBJ whole genome shotgun (WGS) entry which is preliminary data.</text>
</comment>